<organism evidence="1 2">
    <name type="scientific">Sandarakinorhabdus glacialis</name>
    <dbReference type="NCBI Taxonomy" id="1614636"/>
    <lineage>
        <taxon>Bacteria</taxon>
        <taxon>Pseudomonadati</taxon>
        <taxon>Pseudomonadota</taxon>
        <taxon>Alphaproteobacteria</taxon>
        <taxon>Sphingomonadales</taxon>
        <taxon>Sphingosinicellaceae</taxon>
        <taxon>Sandarakinorhabdus</taxon>
    </lineage>
</organism>
<reference evidence="1" key="2">
    <citation type="submission" date="2020-09" db="EMBL/GenBank/DDBJ databases">
        <authorList>
            <person name="Sun Q."/>
            <person name="Zhou Y."/>
        </authorList>
    </citation>
    <scope>NUCLEOTIDE SEQUENCE</scope>
    <source>
        <strain evidence="1">CGMCC 1.15519</strain>
    </source>
</reference>
<gene>
    <name evidence="1" type="ORF">GCM10011529_18670</name>
</gene>
<dbReference type="RefSeq" id="WP_188762669.1">
    <property type="nucleotide sequence ID" value="NZ_BMJM01000005.1"/>
</dbReference>
<keyword evidence="2" id="KW-1185">Reference proteome</keyword>
<proteinExistence type="predicted"/>
<dbReference type="AlphaFoldDB" id="A0A917E910"/>
<name>A0A917E910_9SPHN</name>
<evidence type="ECO:0000313" key="2">
    <source>
        <dbReference type="Proteomes" id="UP000635071"/>
    </source>
</evidence>
<sequence>MAEHANREPGRIPVPLRLCRACRQFVRIENADCDFCGADLEALEIAHAEAVTAMRVAGDALRAALEGRLRG</sequence>
<protein>
    <submittedName>
        <fullName evidence="1">Uncharacterized protein</fullName>
    </submittedName>
</protein>
<comment type="caution">
    <text evidence="1">The sequence shown here is derived from an EMBL/GenBank/DDBJ whole genome shotgun (WGS) entry which is preliminary data.</text>
</comment>
<evidence type="ECO:0000313" key="1">
    <source>
        <dbReference type="EMBL" id="GGE12560.1"/>
    </source>
</evidence>
<dbReference type="EMBL" id="BMJM01000005">
    <property type="protein sequence ID" value="GGE12560.1"/>
    <property type="molecule type" value="Genomic_DNA"/>
</dbReference>
<accession>A0A917E910</accession>
<dbReference type="Proteomes" id="UP000635071">
    <property type="component" value="Unassembled WGS sequence"/>
</dbReference>
<reference evidence="1" key="1">
    <citation type="journal article" date="2014" name="Int. J. Syst. Evol. Microbiol.">
        <title>Complete genome sequence of Corynebacterium casei LMG S-19264T (=DSM 44701T), isolated from a smear-ripened cheese.</title>
        <authorList>
            <consortium name="US DOE Joint Genome Institute (JGI-PGF)"/>
            <person name="Walter F."/>
            <person name="Albersmeier A."/>
            <person name="Kalinowski J."/>
            <person name="Ruckert C."/>
        </authorList>
    </citation>
    <scope>NUCLEOTIDE SEQUENCE</scope>
    <source>
        <strain evidence="1">CGMCC 1.15519</strain>
    </source>
</reference>